<comment type="caution">
    <text evidence="8">The sequence shown here is derived from an EMBL/GenBank/DDBJ whole genome shotgun (WGS) entry which is preliminary data.</text>
</comment>
<gene>
    <name evidence="8" type="ORF">F5X68DRAFT_143958</name>
</gene>
<dbReference type="Pfam" id="PF20684">
    <property type="entry name" value="Fung_rhodopsin"/>
    <property type="match status" value="1"/>
</dbReference>
<reference evidence="8" key="1">
    <citation type="journal article" date="2021" name="Nat. Commun.">
        <title>Genetic determinants of endophytism in the Arabidopsis root mycobiome.</title>
        <authorList>
            <person name="Mesny F."/>
            <person name="Miyauchi S."/>
            <person name="Thiergart T."/>
            <person name="Pickel B."/>
            <person name="Atanasova L."/>
            <person name="Karlsson M."/>
            <person name="Huettel B."/>
            <person name="Barry K.W."/>
            <person name="Haridas S."/>
            <person name="Chen C."/>
            <person name="Bauer D."/>
            <person name="Andreopoulos W."/>
            <person name="Pangilinan J."/>
            <person name="LaButti K."/>
            <person name="Riley R."/>
            <person name="Lipzen A."/>
            <person name="Clum A."/>
            <person name="Drula E."/>
            <person name="Henrissat B."/>
            <person name="Kohler A."/>
            <person name="Grigoriev I.V."/>
            <person name="Martin F.M."/>
            <person name="Hacquard S."/>
        </authorList>
    </citation>
    <scope>NUCLEOTIDE SEQUENCE</scope>
    <source>
        <strain evidence="8">MPI-SDFR-AT-0117</strain>
    </source>
</reference>
<protein>
    <recommendedName>
        <fullName evidence="7">Rhodopsin domain-containing protein</fullName>
    </recommendedName>
</protein>
<feature type="domain" description="Rhodopsin" evidence="7">
    <location>
        <begin position="34"/>
        <end position="225"/>
    </location>
</feature>
<feature type="transmembrane region" description="Helical" evidence="6">
    <location>
        <begin position="17"/>
        <end position="40"/>
    </location>
</feature>
<name>A0A9P8V227_9PEZI</name>
<dbReference type="OrthoDB" id="5022096at2759"/>
<dbReference type="InterPro" id="IPR052337">
    <property type="entry name" value="SAT4-like"/>
</dbReference>
<dbReference type="AlphaFoldDB" id="A0A9P8V227"/>
<comment type="similarity">
    <text evidence="5">Belongs to the SAT4 family.</text>
</comment>
<keyword evidence="2 6" id="KW-0812">Transmembrane</keyword>
<proteinExistence type="inferred from homology"/>
<dbReference type="InterPro" id="IPR049326">
    <property type="entry name" value="Rhodopsin_dom_fungi"/>
</dbReference>
<keyword evidence="4 6" id="KW-0472">Membrane</keyword>
<sequence>MDQTQDLPPDDNRGPEILAICGSMVAVALTAVILRIWVRVKVIGEMGWDDHVINAAMTVIFVEMMVIILQVSYGAGRHVQYIEPKSNVVTGLHLNFATQPLCLIGLCLTKVSVGVFLLRLTPSTRFRNIIWGVIIFTVLSSTGNFLTVFFQCKPPAFTWDHSIPGGKCIPAGNLKFGAFFNSSVSTLTDLLFALLPIPMLWRVQLNWKVKTAVAGVLSLGILQVAF</sequence>
<evidence type="ECO:0000256" key="4">
    <source>
        <dbReference type="ARBA" id="ARBA00023136"/>
    </source>
</evidence>
<evidence type="ECO:0000256" key="6">
    <source>
        <dbReference type="SAM" id="Phobius"/>
    </source>
</evidence>
<dbReference type="Proteomes" id="UP000770015">
    <property type="component" value="Unassembled WGS sequence"/>
</dbReference>
<keyword evidence="3 6" id="KW-1133">Transmembrane helix</keyword>
<feature type="transmembrane region" description="Helical" evidence="6">
    <location>
        <begin position="179"/>
        <end position="201"/>
    </location>
</feature>
<dbReference type="PANTHER" id="PTHR33048:SF167">
    <property type="entry name" value="INTEGRAL MEMBRANE PROTEIN"/>
    <property type="match status" value="1"/>
</dbReference>
<evidence type="ECO:0000313" key="8">
    <source>
        <dbReference type="EMBL" id="KAH6664820.1"/>
    </source>
</evidence>
<accession>A0A9P8V227</accession>
<dbReference type="EMBL" id="JAGSXJ010000039">
    <property type="protein sequence ID" value="KAH6664820.1"/>
    <property type="molecule type" value="Genomic_DNA"/>
</dbReference>
<evidence type="ECO:0000256" key="1">
    <source>
        <dbReference type="ARBA" id="ARBA00004141"/>
    </source>
</evidence>
<feature type="transmembrane region" description="Helical" evidence="6">
    <location>
        <begin position="129"/>
        <end position="150"/>
    </location>
</feature>
<evidence type="ECO:0000256" key="2">
    <source>
        <dbReference type="ARBA" id="ARBA00022692"/>
    </source>
</evidence>
<feature type="transmembrane region" description="Helical" evidence="6">
    <location>
        <begin position="52"/>
        <end position="76"/>
    </location>
</feature>
<keyword evidence="9" id="KW-1185">Reference proteome</keyword>
<feature type="transmembrane region" description="Helical" evidence="6">
    <location>
        <begin position="96"/>
        <end position="117"/>
    </location>
</feature>
<evidence type="ECO:0000259" key="7">
    <source>
        <dbReference type="Pfam" id="PF20684"/>
    </source>
</evidence>
<evidence type="ECO:0000256" key="3">
    <source>
        <dbReference type="ARBA" id="ARBA00022989"/>
    </source>
</evidence>
<organism evidence="8 9">
    <name type="scientific">Plectosphaerella plurivora</name>
    <dbReference type="NCBI Taxonomy" id="936078"/>
    <lineage>
        <taxon>Eukaryota</taxon>
        <taxon>Fungi</taxon>
        <taxon>Dikarya</taxon>
        <taxon>Ascomycota</taxon>
        <taxon>Pezizomycotina</taxon>
        <taxon>Sordariomycetes</taxon>
        <taxon>Hypocreomycetidae</taxon>
        <taxon>Glomerellales</taxon>
        <taxon>Plectosphaerellaceae</taxon>
        <taxon>Plectosphaerella</taxon>
    </lineage>
</organism>
<evidence type="ECO:0000313" key="9">
    <source>
        <dbReference type="Proteomes" id="UP000770015"/>
    </source>
</evidence>
<dbReference type="GO" id="GO:0016020">
    <property type="term" value="C:membrane"/>
    <property type="evidence" value="ECO:0007669"/>
    <property type="project" value="UniProtKB-SubCell"/>
</dbReference>
<evidence type="ECO:0000256" key="5">
    <source>
        <dbReference type="ARBA" id="ARBA00038359"/>
    </source>
</evidence>
<comment type="subcellular location">
    <subcellularLocation>
        <location evidence="1">Membrane</location>
        <topology evidence="1">Multi-pass membrane protein</topology>
    </subcellularLocation>
</comment>
<dbReference type="PANTHER" id="PTHR33048">
    <property type="entry name" value="PTH11-LIKE INTEGRAL MEMBRANE PROTEIN (AFU_ORTHOLOGUE AFUA_5G11245)"/>
    <property type="match status" value="1"/>
</dbReference>